<dbReference type="EMBL" id="DROP01000150">
    <property type="protein sequence ID" value="HHI88738.1"/>
    <property type="molecule type" value="Genomic_DNA"/>
</dbReference>
<reference evidence="2" key="1">
    <citation type="journal article" date="2020" name="mSystems">
        <title>Genome- and Community-Level Interaction Insights into Carbon Utilization and Element Cycling Functions of Hydrothermarchaeota in Hydrothermal Sediment.</title>
        <authorList>
            <person name="Zhou Z."/>
            <person name="Liu Y."/>
            <person name="Xu W."/>
            <person name="Pan J."/>
            <person name="Luo Z.H."/>
            <person name="Li M."/>
        </authorList>
    </citation>
    <scope>NUCLEOTIDE SEQUENCE [LARGE SCALE GENOMIC DNA]</scope>
    <source>
        <strain evidence="2">HyVt-538</strain>
    </source>
</reference>
<dbReference type="GO" id="GO:0016491">
    <property type="term" value="F:oxidoreductase activity"/>
    <property type="evidence" value="ECO:0007669"/>
    <property type="project" value="InterPro"/>
</dbReference>
<dbReference type="InterPro" id="IPR000415">
    <property type="entry name" value="Nitroreductase-like"/>
</dbReference>
<organism evidence="2">
    <name type="scientific">Hellea balneolensis</name>
    <dbReference type="NCBI Taxonomy" id="287478"/>
    <lineage>
        <taxon>Bacteria</taxon>
        <taxon>Pseudomonadati</taxon>
        <taxon>Pseudomonadota</taxon>
        <taxon>Alphaproteobacteria</taxon>
        <taxon>Maricaulales</taxon>
        <taxon>Robiginitomaculaceae</taxon>
        <taxon>Hellea</taxon>
    </lineage>
</organism>
<feature type="non-terminal residue" evidence="2">
    <location>
        <position position="134"/>
    </location>
</feature>
<sequence>MQFTPPQFNDKMKAADPSEEVLRFMSVRRSALARGLAAPGPTEEEKALILRLAARAPDHRKLFPWRFVVFEGEARSKFGDHLARLFKADNPDLPDDRVEFERARFERAPLIVGVVSSPKDCPRGTPVWEQELSA</sequence>
<feature type="domain" description="Nitroreductase" evidence="1">
    <location>
        <begin position="34"/>
        <end position="114"/>
    </location>
</feature>
<comment type="caution">
    <text evidence="2">The sequence shown here is derived from an EMBL/GenBank/DDBJ whole genome shotgun (WGS) entry which is preliminary data.</text>
</comment>
<dbReference type="PANTHER" id="PTHR43821:SF1">
    <property type="entry name" value="NAD(P)H NITROREDUCTASE YDJA-RELATED"/>
    <property type="match status" value="1"/>
</dbReference>
<dbReference type="Proteomes" id="UP000885806">
    <property type="component" value="Unassembled WGS sequence"/>
</dbReference>
<protein>
    <submittedName>
        <fullName evidence="2">Nitroreductase</fullName>
    </submittedName>
</protein>
<dbReference type="PANTHER" id="PTHR43821">
    <property type="entry name" value="NAD(P)H NITROREDUCTASE YDJA-RELATED"/>
    <property type="match status" value="1"/>
</dbReference>
<accession>A0A7V5U120</accession>
<dbReference type="Gene3D" id="3.40.109.10">
    <property type="entry name" value="NADH Oxidase"/>
    <property type="match status" value="1"/>
</dbReference>
<evidence type="ECO:0000313" key="2">
    <source>
        <dbReference type="EMBL" id="HHI88738.1"/>
    </source>
</evidence>
<proteinExistence type="predicted"/>
<dbReference type="InterPro" id="IPR029479">
    <property type="entry name" value="Nitroreductase"/>
</dbReference>
<name>A0A7V5U120_9PROT</name>
<dbReference type="AlphaFoldDB" id="A0A7V5U120"/>
<gene>
    <name evidence="2" type="ORF">ENK01_02190</name>
</gene>
<evidence type="ECO:0000259" key="1">
    <source>
        <dbReference type="Pfam" id="PF00881"/>
    </source>
</evidence>
<dbReference type="Pfam" id="PF00881">
    <property type="entry name" value="Nitroreductase"/>
    <property type="match status" value="1"/>
</dbReference>
<dbReference type="InterPro" id="IPR052530">
    <property type="entry name" value="NAD(P)H_nitroreductase"/>
</dbReference>
<dbReference type="SUPFAM" id="SSF55469">
    <property type="entry name" value="FMN-dependent nitroreductase-like"/>
    <property type="match status" value="1"/>
</dbReference>